<dbReference type="AlphaFoldDB" id="A0A645JMW1"/>
<evidence type="ECO:0000313" key="1">
    <source>
        <dbReference type="EMBL" id="MPN64632.1"/>
    </source>
</evidence>
<organism evidence="1">
    <name type="scientific">bioreactor metagenome</name>
    <dbReference type="NCBI Taxonomy" id="1076179"/>
    <lineage>
        <taxon>unclassified sequences</taxon>
        <taxon>metagenomes</taxon>
        <taxon>ecological metagenomes</taxon>
    </lineage>
</organism>
<dbReference type="EMBL" id="VSSQ01145772">
    <property type="protein sequence ID" value="MPN64632.1"/>
    <property type="molecule type" value="Genomic_DNA"/>
</dbReference>
<sequence length="94" mass="10141">MYVFGQKLIALGMAVFCAGLLCEADGHHFHDTALIRAPEAGMGFYTVIDNDAVGFGSVFVNIYVPAVRRQADFFNLHGGNDRAADNFLSNTVAV</sequence>
<protein>
    <submittedName>
        <fullName evidence="1">Uncharacterized protein</fullName>
    </submittedName>
</protein>
<comment type="caution">
    <text evidence="1">The sequence shown here is derived from an EMBL/GenBank/DDBJ whole genome shotgun (WGS) entry which is preliminary data.</text>
</comment>
<accession>A0A645JMW1</accession>
<reference evidence="1" key="1">
    <citation type="submission" date="2019-08" db="EMBL/GenBank/DDBJ databases">
        <authorList>
            <person name="Kucharzyk K."/>
            <person name="Murdoch R.W."/>
            <person name="Higgins S."/>
            <person name="Loffler F."/>
        </authorList>
    </citation>
    <scope>NUCLEOTIDE SEQUENCE</scope>
</reference>
<gene>
    <name evidence="1" type="ORF">SDC9_212408</name>
</gene>
<proteinExistence type="predicted"/>
<name>A0A645JMW1_9ZZZZ</name>